<proteinExistence type="predicted"/>
<dbReference type="CDD" id="cd16376">
    <property type="entry name" value="Avd_like"/>
    <property type="match status" value="1"/>
</dbReference>
<name>K1XGI8_9BACT</name>
<dbReference type="AlphaFoldDB" id="K1XGI8"/>
<reference evidence="2" key="1">
    <citation type="journal article" date="2012" name="Science">
        <title>Fermentation, hydrogen, and sulfur metabolism in multiple uncultivated bacterial phyla.</title>
        <authorList>
            <person name="Wrighton K.C."/>
            <person name="Thomas B.C."/>
            <person name="Sharon I."/>
            <person name="Miller C.S."/>
            <person name="Castelle C.J."/>
            <person name="VerBerkmoes N.C."/>
            <person name="Wilkins M.J."/>
            <person name="Hettich R.L."/>
            <person name="Lipton M.S."/>
            <person name="Williams K.H."/>
            <person name="Long P.E."/>
            <person name="Banfield J.F."/>
        </authorList>
    </citation>
    <scope>NUCLEOTIDE SEQUENCE [LARGE SCALE GENOMIC DNA]</scope>
</reference>
<dbReference type="InterPro" id="IPR055360">
    <property type="entry name" value="bAvd"/>
</dbReference>
<comment type="caution">
    <text evidence="2">The sequence shown here is derived from an EMBL/GenBank/DDBJ whole genome shotgun (WGS) entry which is preliminary data.</text>
</comment>
<gene>
    <name evidence="2" type="ORF">ACD_78C00425G0001</name>
</gene>
<dbReference type="InterPro" id="IPR036583">
    <property type="entry name" value="23S_rRNA_IVS_sf"/>
</dbReference>
<dbReference type="EMBL" id="AMFJ01034425">
    <property type="protein sequence ID" value="EKD29390.1"/>
    <property type="molecule type" value="Genomic_DNA"/>
</dbReference>
<sequence>MKNFPPYRVQTDDTLLFWRVSHHKRLRFGLSLAGYCSSGGSCNNRGNNANYWSSSVYAPSPTNSWRRNLNYSNAAVNRNNNAQTNDFSVRCLKDYFKKPFLFQKGTAVFLYAQLTQKTMTQYDNLPVYRTTYDFLIQTFGVVKEFPKEYKYTLGDKIKNEIIELITNVYRANTQREKGDIIQRARENTEILRLYIRLTKDLHMIGLEKFIALNLSIESISKQLSAWQKYSYQPK</sequence>
<dbReference type="Gene3D" id="1.20.1440.60">
    <property type="entry name" value="23S rRNA-intervening sequence"/>
    <property type="match status" value="1"/>
</dbReference>
<evidence type="ECO:0000259" key="1">
    <source>
        <dbReference type="Pfam" id="PF22296"/>
    </source>
</evidence>
<protein>
    <recommendedName>
        <fullName evidence="1">bAvd-like domain-containing protein</fullName>
    </recommendedName>
</protein>
<feature type="domain" description="bAvd-like" evidence="1">
    <location>
        <begin position="131"/>
        <end position="229"/>
    </location>
</feature>
<dbReference type="Pfam" id="PF22296">
    <property type="entry name" value="bAvd"/>
    <property type="match status" value="1"/>
</dbReference>
<accession>K1XGI8</accession>
<organism evidence="2">
    <name type="scientific">uncultured bacterium</name>
    <name type="common">gcode 4</name>
    <dbReference type="NCBI Taxonomy" id="1234023"/>
    <lineage>
        <taxon>Bacteria</taxon>
        <taxon>environmental samples</taxon>
    </lineage>
</organism>
<dbReference type="SUPFAM" id="SSF158446">
    <property type="entry name" value="IVS-encoded protein-like"/>
    <property type="match status" value="1"/>
</dbReference>
<evidence type="ECO:0000313" key="2">
    <source>
        <dbReference type="EMBL" id="EKD29390.1"/>
    </source>
</evidence>